<gene>
    <name evidence="2" type="ORF">D9Q98_004650</name>
</gene>
<evidence type="ECO:0000256" key="1">
    <source>
        <dbReference type="SAM" id="MobiDB-lite"/>
    </source>
</evidence>
<sequence>MVAPAAEASRQGRVLLQADAPAPAPGPATEEAAAPSGGEAPSSGDPFAISACGIRNELCGASTPNGMGCCPPLVCVQVVADFPETSTTSNRCVAPSSP</sequence>
<dbReference type="EMBL" id="SIDB01000006">
    <property type="protein sequence ID" value="KAI3431600.1"/>
    <property type="molecule type" value="Genomic_DNA"/>
</dbReference>
<reference evidence="2" key="2">
    <citation type="submission" date="2020-11" db="EMBL/GenBank/DDBJ databases">
        <authorList>
            <person name="Cecchin M."/>
            <person name="Marcolungo L."/>
            <person name="Rossato M."/>
            <person name="Girolomoni L."/>
            <person name="Cosentino E."/>
            <person name="Cuine S."/>
            <person name="Li-Beisson Y."/>
            <person name="Delledonne M."/>
            <person name="Ballottari M."/>
        </authorList>
    </citation>
    <scope>NUCLEOTIDE SEQUENCE</scope>
    <source>
        <strain evidence="2">211/11P</strain>
        <tissue evidence="2">Whole cell</tissue>
    </source>
</reference>
<accession>A0A9D4TQ12</accession>
<dbReference type="Proteomes" id="UP001055712">
    <property type="component" value="Unassembled WGS sequence"/>
</dbReference>
<evidence type="ECO:0000313" key="3">
    <source>
        <dbReference type="Proteomes" id="UP001055712"/>
    </source>
</evidence>
<organism evidence="2 3">
    <name type="scientific">Chlorella vulgaris</name>
    <name type="common">Green alga</name>
    <dbReference type="NCBI Taxonomy" id="3077"/>
    <lineage>
        <taxon>Eukaryota</taxon>
        <taxon>Viridiplantae</taxon>
        <taxon>Chlorophyta</taxon>
        <taxon>core chlorophytes</taxon>
        <taxon>Trebouxiophyceae</taxon>
        <taxon>Chlorellales</taxon>
        <taxon>Chlorellaceae</taxon>
        <taxon>Chlorella clade</taxon>
        <taxon>Chlorella</taxon>
    </lineage>
</organism>
<reference evidence="2" key="1">
    <citation type="journal article" date="2019" name="Plant J.">
        <title>Chlorella vulgaris genome assembly and annotation reveals the molecular basis for metabolic acclimation to high light conditions.</title>
        <authorList>
            <person name="Cecchin M."/>
            <person name="Marcolungo L."/>
            <person name="Rossato M."/>
            <person name="Girolomoni L."/>
            <person name="Cosentino E."/>
            <person name="Cuine S."/>
            <person name="Li-Beisson Y."/>
            <person name="Delledonne M."/>
            <person name="Ballottari M."/>
        </authorList>
    </citation>
    <scope>NUCLEOTIDE SEQUENCE</scope>
    <source>
        <strain evidence="2">211/11P</strain>
    </source>
</reference>
<dbReference type="AlphaFoldDB" id="A0A9D4TQ12"/>
<keyword evidence="3" id="KW-1185">Reference proteome</keyword>
<evidence type="ECO:0000313" key="2">
    <source>
        <dbReference type="EMBL" id="KAI3431600.1"/>
    </source>
</evidence>
<feature type="region of interest" description="Disordered" evidence="1">
    <location>
        <begin position="1"/>
        <end position="46"/>
    </location>
</feature>
<name>A0A9D4TQ12_CHLVU</name>
<feature type="compositionally biased region" description="Low complexity" evidence="1">
    <location>
        <begin position="27"/>
        <end position="46"/>
    </location>
</feature>
<comment type="caution">
    <text evidence="2">The sequence shown here is derived from an EMBL/GenBank/DDBJ whole genome shotgun (WGS) entry which is preliminary data.</text>
</comment>
<protein>
    <submittedName>
        <fullName evidence="2">Uncharacterized protein</fullName>
    </submittedName>
</protein>
<proteinExistence type="predicted"/>